<reference evidence="4" key="3">
    <citation type="submission" date="2025-04" db="UniProtKB">
        <authorList>
            <consortium name="RefSeq"/>
        </authorList>
    </citation>
    <scope>IDENTIFICATION</scope>
    <source>
        <strain evidence="4">CBS 781.70</strain>
    </source>
</reference>
<protein>
    <submittedName>
        <fullName evidence="2 4">Uncharacterized protein</fullName>
    </submittedName>
</protein>
<dbReference type="EMBL" id="ML975154">
    <property type="protein sequence ID" value="KAF1813782.1"/>
    <property type="molecule type" value="Genomic_DNA"/>
</dbReference>
<name>A0A6G1G6Y9_9PEZI</name>
<evidence type="ECO:0000313" key="2">
    <source>
        <dbReference type="EMBL" id="KAF1813782.1"/>
    </source>
</evidence>
<reference evidence="4" key="2">
    <citation type="submission" date="2020-04" db="EMBL/GenBank/DDBJ databases">
        <authorList>
            <consortium name="NCBI Genome Project"/>
        </authorList>
    </citation>
    <scope>NUCLEOTIDE SEQUENCE</scope>
    <source>
        <strain evidence="4">CBS 781.70</strain>
    </source>
</reference>
<gene>
    <name evidence="2 4" type="ORF">P152DRAFT_480997</name>
</gene>
<sequence>MPSFSISPPLKRVVKHLPRPLLSRVTVDLDEGLYTTALPLLRQLLISSQSHPQASTLPAYIPPPQHIALLLTLIVHPQYTTRAANRDNLLVSVSAQSLLWEYLEVAGVGDLQWDKVLQFSGQSRGDGRLDRRQLRRSGEFKKHRSDLDGGVTEQEEEDGLGMIGDKHRLANEQSVFNRAAQFWDVVGWAFYCSMAWMQRWEYWRGWLEFVIEVLERDWNARKRASAEATDQERRLDTAVIVSYLEALENRAAWRRVMKAILADGSDDCQKAFKEVWKNETKERKNESDAKKFEKLKKIDIENADYGDYDGDDEKLADSPEPASDSETSQDTDMDVDEEEVDYMQELGGYEAVQLRQRLIALICDVLDHVTFPAWRLDEMLDIITESMRPLPIPQYTVLLRTTKLTPLLHRALHFDLLIPHMINIPRKLNVFNVPTSIFLEKFLSCSANSYTTPDNLKVSLVLERLLIELLESGQVKCDKQLQKAVDTGIRARNERALGEGKKQLIELDGKAALQMSAERLRLLVELAVE</sequence>
<dbReference type="Proteomes" id="UP000504638">
    <property type="component" value="Unplaced"/>
</dbReference>
<evidence type="ECO:0000313" key="4">
    <source>
        <dbReference type="RefSeq" id="XP_033535413.1"/>
    </source>
</evidence>
<feature type="compositionally biased region" description="Acidic residues" evidence="1">
    <location>
        <begin position="304"/>
        <end position="314"/>
    </location>
</feature>
<organism evidence="2">
    <name type="scientific">Eremomyces bilateralis CBS 781.70</name>
    <dbReference type="NCBI Taxonomy" id="1392243"/>
    <lineage>
        <taxon>Eukaryota</taxon>
        <taxon>Fungi</taxon>
        <taxon>Dikarya</taxon>
        <taxon>Ascomycota</taxon>
        <taxon>Pezizomycotina</taxon>
        <taxon>Dothideomycetes</taxon>
        <taxon>Dothideomycetes incertae sedis</taxon>
        <taxon>Eremomycetales</taxon>
        <taxon>Eremomycetaceae</taxon>
        <taxon>Eremomyces</taxon>
    </lineage>
</organism>
<keyword evidence="3" id="KW-1185">Reference proteome</keyword>
<dbReference type="AlphaFoldDB" id="A0A6G1G6Y9"/>
<dbReference type="OrthoDB" id="5411773at2759"/>
<evidence type="ECO:0000256" key="1">
    <source>
        <dbReference type="SAM" id="MobiDB-lite"/>
    </source>
</evidence>
<evidence type="ECO:0000313" key="3">
    <source>
        <dbReference type="Proteomes" id="UP000504638"/>
    </source>
</evidence>
<feature type="region of interest" description="Disordered" evidence="1">
    <location>
        <begin position="304"/>
        <end position="334"/>
    </location>
</feature>
<accession>A0A6G1G6Y9</accession>
<dbReference type="RefSeq" id="XP_033535413.1">
    <property type="nucleotide sequence ID" value="XM_033681787.1"/>
</dbReference>
<proteinExistence type="predicted"/>
<dbReference type="GeneID" id="54422357"/>
<reference evidence="2 4" key="1">
    <citation type="submission" date="2020-01" db="EMBL/GenBank/DDBJ databases">
        <authorList>
            <consortium name="DOE Joint Genome Institute"/>
            <person name="Haridas S."/>
            <person name="Albert R."/>
            <person name="Binder M."/>
            <person name="Bloem J."/>
            <person name="Labutti K."/>
            <person name="Salamov A."/>
            <person name="Andreopoulos B."/>
            <person name="Baker S.E."/>
            <person name="Barry K."/>
            <person name="Bills G."/>
            <person name="Bluhm B.H."/>
            <person name="Cannon C."/>
            <person name="Castanera R."/>
            <person name="Culley D.E."/>
            <person name="Daum C."/>
            <person name="Ezra D."/>
            <person name="Gonzalez J.B."/>
            <person name="Henrissat B."/>
            <person name="Kuo A."/>
            <person name="Liang C."/>
            <person name="Lipzen A."/>
            <person name="Lutzoni F."/>
            <person name="Magnuson J."/>
            <person name="Mondo S."/>
            <person name="Nolan M."/>
            <person name="Ohm R."/>
            <person name="Pangilinan J."/>
            <person name="Park H.-J."/>
            <person name="Ramirez L."/>
            <person name="Alfaro M."/>
            <person name="Sun H."/>
            <person name="Tritt A."/>
            <person name="Yoshinaga Y."/>
            <person name="Zwiers L.-H."/>
            <person name="Turgeon B.G."/>
            <person name="Goodwin S.B."/>
            <person name="Spatafora J.W."/>
            <person name="Crous P.W."/>
            <person name="Grigoriev I.V."/>
        </authorList>
    </citation>
    <scope>NUCLEOTIDE SEQUENCE</scope>
    <source>
        <strain evidence="2 4">CBS 781.70</strain>
    </source>
</reference>